<accession>A0A1L3KGY4</accession>
<feature type="compositionally biased region" description="Basic and acidic residues" evidence="6">
    <location>
        <begin position="947"/>
        <end position="959"/>
    </location>
</feature>
<protein>
    <recommendedName>
        <fullName evidence="5">RNA replicase</fullName>
    </recommendedName>
</protein>
<dbReference type="GO" id="GO:0003968">
    <property type="term" value="F:RNA-directed RNA polymerase activity"/>
    <property type="evidence" value="ECO:0007669"/>
    <property type="project" value="InterPro"/>
</dbReference>
<keyword evidence="3" id="KW-0548">Nucleotidyltransferase</keyword>
<dbReference type="CDD" id="cd23173">
    <property type="entry name" value="ps-ssRNAv_Nodaviridae_RdRp"/>
    <property type="match status" value="1"/>
</dbReference>
<dbReference type="PROSITE" id="PS50507">
    <property type="entry name" value="RDRP_SSRNA_POS"/>
    <property type="match status" value="1"/>
</dbReference>
<comment type="similarity">
    <text evidence="1">Belongs to the nodaviridae RNA polymerase family.</text>
</comment>
<evidence type="ECO:0000256" key="4">
    <source>
        <dbReference type="ARBA" id="ARBA00022953"/>
    </source>
</evidence>
<organism evidence="8">
    <name type="scientific">Wenzhou noda-like virus 2</name>
    <dbReference type="NCBI Taxonomy" id="1923586"/>
    <lineage>
        <taxon>Viruses</taxon>
        <taxon>Riboviria</taxon>
    </lineage>
</organism>
<dbReference type="GO" id="GO:0006351">
    <property type="term" value="P:DNA-templated transcription"/>
    <property type="evidence" value="ECO:0007669"/>
    <property type="project" value="InterPro"/>
</dbReference>
<dbReference type="InterPro" id="IPR001205">
    <property type="entry name" value="RNA-dir_pol_C"/>
</dbReference>
<evidence type="ECO:0000256" key="5">
    <source>
        <dbReference type="ARBA" id="ARBA00032757"/>
    </source>
</evidence>
<dbReference type="GO" id="GO:0039694">
    <property type="term" value="P:viral RNA genome replication"/>
    <property type="evidence" value="ECO:0007669"/>
    <property type="project" value="InterPro"/>
</dbReference>
<proteinExistence type="inferred from homology"/>
<dbReference type="EMBL" id="KX883278">
    <property type="protein sequence ID" value="APG76644.1"/>
    <property type="molecule type" value="Genomic_RNA"/>
</dbReference>
<evidence type="ECO:0000256" key="6">
    <source>
        <dbReference type="SAM" id="MobiDB-lite"/>
    </source>
</evidence>
<feature type="domain" description="RdRp catalytic" evidence="7">
    <location>
        <begin position="598"/>
        <end position="720"/>
    </location>
</feature>
<dbReference type="GO" id="GO:0003723">
    <property type="term" value="F:RNA binding"/>
    <property type="evidence" value="ECO:0007669"/>
    <property type="project" value="InterPro"/>
</dbReference>
<evidence type="ECO:0000259" key="7">
    <source>
        <dbReference type="PROSITE" id="PS50507"/>
    </source>
</evidence>
<feature type="region of interest" description="Disordered" evidence="6">
    <location>
        <begin position="434"/>
        <end position="458"/>
    </location>
</feature>
<evidence type="ECO:0000313" key="8">
    <source>
        <dbReference type="EMBL" id="APG76644.1"/>
    </source>
</evidence>
<reference evidence="8" key="1">
    <citation type="journal article" date="2016" name="Nature">
        <title>Redefining the invertebrate RNA virosphere.</title>
        <authorList>
            <person name="Shi M."/>
            <person name="Lin X.D."/>
            <person name="Tian J.H."/>
            <person name="Chen L.J."/>
            <person name="Chen X."/>
            <person name="Li C.X."/>
            <person name="Qin X.C."/>
            <person name="Li J."/>
            <person name="Cao J.P."/>
            <person name="Eden J.S."/>
            <person name="Buchmann J."/>
            <person name="Wang W."/>
            <person name="Xu J."/>
            <person name="Holmes E.C."/>
            <person name="Zhang Y.Z."/>
        </authorList>
    </citation>
    <scope>NUCLEOTIDE SEQUENCE</scope>
    <source>
        <strain evidence="8">WZSLuoI54252</strain>
    </source>
</reference>
<dbReference type="SUPFAM" id="SSF56672">
    <property type="entry name" value="DNA/RNA polymerases"/>
    <property type="match status" value="1"/>
</dbReference>
<evidence type="ECO:0000256" key="1">
    <source>
        <dbReference type="ARBA" id="ARBA00007751"/>
    </source>
</evidence>
<dbReference type="InterPro" id="IPR007094">
    <property type="entry name" value="RNA-dir_pol_PSvirus"/>
</dbReference>
<dbReference type="Pfam" id="PF00680">
    <property type="entry name" value="RdRP_1"/>
    <property type="match status" value="1"/>
</dbReference>
<name>A0A1L3KGY4_9VIRU</name>
<keyword evidence="4" id="KW-0693">Viral RNA replication</keyword>
<feature type="region of interest" description="Disordered" evidence="6">
    <location>
        <begin position="898"/>
        <end position="997"/>
    </location>
</feature>
<sequence length="997" mass="111754">MESNTAITVRPNDIGHFFSLPSLTRNGVKLGGICLLGVATYKICTSSWLAMCVDDLRHRIIARNKITINDAGLIRATVQKKMEYVSTRVRKGHSHSTAAAERNSATETMIDVVRANGYEPYVISPSPRESDLDGVRKFYSLADLRQNYRNDPITDRHIIVMTDVDYYVNMHTIISYGRPILLYTFQPRVVSGPVIDGFFTITDNIIHYRVNGGKDVKHPTWNYNQDTVFVRDPVTTFWATLRRTLFDISGISWASSKLHHHFGIGPCGQKLTMCTIDQFELSPNRNIVSIVPFAHCRDNLLTATEYGVELSRTIYQQRSGTPVMNAITYIGDGDPLISLGEEGNCASVQLPLKDLESLRTAYHLSKTNNLSDTVRRSDKNHKEAAIIHQFLVSESELHPVEVHRPGQLARHYQSVQKDHDLDPTEQGKEYAREYAPGPLTQTAVFPSESKSNERATIEGRINVPQAKAKAKESITPRMRRIARDFVKHLVPEVGTGHPYSVSYVESQQQKPLQRARNDANRYHDAFKMITKAFQKKEAYNAPNHPRNISTVPHGQNVKLSGFTYAFKDSHLKQQKWYMPCNTPSEIARVVQELAAVSEQLVETDYSRFDGTFLRFMREQVEFAVYKRWVHKDHIQELNDLLANEVDSKAVTRMGIKYQPDCTRLSGSALTTDGNSIANAFVSYAANRLSGMENPEAWQRIGIVYGDDGLRDGTVSDDTLMSTASSLGFDLKIINRASRGQPVSFLSRIYADPWSSPASVQTPSRTLLKIHTTCDTLSEIEEIGWAKTQAYLVTDGLTPFISHWCKAYQRNCTSKVINYKDFSDIPFWVRDEAALNNSWPQDDSEIWETIVADDLGISVGDLHKHLALLDAYNGPIQDLPRLATTLKTTPKLTVALDGEIHAGPSQDGTDTTSDQSASGGAQQPLPAVGGRENKPGRAVPTRTKRNANLRDQRPRSDKQTARPGRPLSRSNNGKSRAGNESKRRRPAPQVGDKETRKA</sequence>
<keyword evidence="2" id="KW-0808">Transferase</keyword>
<dbReference type="InterPro" id="IPR043647">
    <property type="entry name" value="Noda_Vmethyltr_dom"/>
</dbReference>
<feature type="compositionally biased region" description="Polar residues" evidence="6">
    <location>
        <begin position="905"/>
        <end position="920"/>
    </location>
</feature>
<evidence type="ECO:0000256" key="3">
    <source>
        <dbReference type="ARBA" id="ARBA00022695"/>
    </source>
</evidence>
<dbReference type="InterPro" id="IPR043502">
    <property type="entry name" value="DNA/RNA_pol_sf"/>
</dbReference>
<dbReference type="Pfam" id="PF19222">
    <property type="entry name" value="Noda_Vmethyltr"/>
    <property type="match status" value="1"/>
</dbReference>
<evidence type="ECO:0000256" key="2">
    <source>
        <dbReference type="ARBA" id="ARBA00022679"/>
    </source>
</evidence>